<dbReference type="AlphaFoldDB" id="A0A1Q5Q1A7"/>
<dbReference type="OrthoDB" id="3268465at2"/>
<organism evidence="1 2">
    <name type="scientific">Bowdeniella nasicola</name>
    <dbReference type="NCBI Taxonomy" id="208480"/>
    <lineage>
        <taxon>Bacteria</taxon>
        <taxon>Bacillati</taxon>
        <taxon>Actinomycetota</taxon>
        <taxon>Actinomycetes</taxon>
        <taxon>Actinomycetales</taxon>
        <taxon>Actinomycetaceae</taxon>
        <taxon>Bowdeniella</taxon>
    </lineage>
</organism>
<dbReference type="RefSeq" id="WP_073716988.1">
    <property type="nucleotide sequence ID" value="NZ_MQVR01000054.1"/>
</dbReference>
<gene>
    <name evidence="1" type="ORF">BSZ39_08890</name>
</gene>
<comment type="caution">
    <text evidence="1">The sequence shown here is derived from an EMBL/GenBank/DDBJ whole genome shotgun (WGS) entry which is preliminary data.</text>
</comment>
<evidence type="ECO:0000313" key="2">
    <source>
        <dbReference type="Proteomes" id="UP000185628"/>
    </source>
</evidence>
<name>A0A1Q5Q1A7_9ACTO</name>
<proteinExistence type="predicted"/>
<dbReference type="EMBL" id="MQVR01000054">
    <property type="protein sequence ID" value="OKL53546.1"/>
    <property type="molecule type" value="Genomic_DNA"/>
</dbReference>
<keyword evidence="2" id="KW-1185">Reference proteome</keyword>
<protein>
    <submittedName>
        <fullName evidence="1">Uncharacterized protein</fullName>
    </submittedName>
</protein>
<dbReference type="Proteomes" id="UP000185628">
    <property type="component" value="Unassembled WGS sequence"/>
</dbReference>
<sequence length="290" mass="30783">MPDLVLSGDAAAGHHILAVSGEVGQADVQALAASYFPQLFPQDEYTFVTSEVLSISGAYELTDEVRRNLDIPAWAELAFVAHVPPDRGGALPDDLAGVDPIWDAYRDALPQGEEARAIAFLRAAARRLGGALVLAGGVVVVPDPDETPDLTVYSPIWLDPDALDTRLAGVFAEHRSSLSDADTYELPSDVVLDAYNIYTPIAGGVVSVDVQAEEFVPASIAAFDWASDGCVAYAVRFAPEDEEAFGCGSLSVRQRRERSAAARLIEQACRAILDVAPGAVADVDGFLLEL</sequence>
<accession>A0A1Q5Q1A7</accession>
<evidence type="ECO:0000313" key="1">
    <source>
        <dbReference type="EMBL" id="OKL53546.1"/>
    </source>
</evidence>
<reference evidence="2" key="1">
    <citation type="submission" date="2016-12" db="EMBL/GenBank/DDBJ databases">
        <authorList>
            <person name="Meng X."/>
        </authorList>
    </citation>
    <scope>NUCLEOTIDE SEQUENCE [LARGE SCALE GENOMIC DNA]</scope>
    <source>
        <strain evidence="2">DSM 19116</strain>
    </source>
</reference>